<feature type="transmembrane region" description="Helical" evidence="5">
    <location>
        <begin position="31"/>
        <end position="48"/>
    </location>
</feature>
<dbReference type="EMBL" id="BAAAOB010000001">
    <property type="protein sequence ID" value="GAA1777271.1"/>
    <property type="molecule type" value="Genomic_DNA"/>
</dbReference>
<evidence type="ECO:0000256" key="5">
    <source>
        <dbReference type="SAM" id="Phobius"/>
    </source>
</evidence>
<dbReference type="CDD" id="cd16914">
    <property type="entry name" value="EcfT"/>
    <property type="match status" value="1"/>
</dbReference>
<keyword evidence="3 5" id="KW-1133">Transmembrane helix</keyword>
<dbReference type="PANTHER" id="PTHR33514">
    <property type="entry name" value="PROTEIN ABCI12, CHLOROPLASTIC"/>
    <property type="match status" value="1"/>
</dbReference>
<dbReference type="InterPro" id="IPR003339">
    <property type="entry name" value="ABC/ECF_trnsptr_transmembrane"/>
</dbReference>
<dbReference type="PANTHER" id="PTHR33514:SF13">
    <property type="entry name" value="PROTEIN ABCI12, CHLOROPLASTIC"/>
    <property type="match status" value="1"/>
</dbReference>
<keyword evidence="2 5" id="KW-0812">Transmembrane</keyword>
<name>A0ABN2L6R2_9MICO</name>
<dbReference type="RefSeq" id="WP_344028218.1">
    <property type="nucleotide sequence ID" value="NZ_BAAAOB010000001.1"/>
</dbReference>
<feature type="transmembrane region" description="Helical" evidence="5">
    <location>
        <begin position="107"/>
        <end position="125"/>
    </location>
</feature>
<evidence type="ECO:0000256" key="4">
    <source>
        <dbReference type="ARBA" id="ARBA00023136"/>
    </source>
</evidence>
<reference evidence="6 7" key="1">
    <citation type="journal article" date="2019" name="Int. J. Syst. Evol. Microbiol.">
        <title>The Global Catalogue of Microorganisms (GCM) 10K type strain sequencing project: providing services to taxonomists for standard genome sequencing and annotation.</title>
        <authorList>
            <consortium name="The Broad Institute Genomics Platform"/>
            <consortium name="The Broad Institute Genome Sequencing Center for Infectious Disease"/>
            <person name="Wu L."/>
            <person name="Ma J."/>
        </authorList>
    </citation>
    <scope>NUCLEOTIDE SEQUENCE [LARGE SCALE GENOMIC DNA]</scope>
    <source>
        <strain evidence="6 7">JCM 14736</strain>
    </source>
</reference>
<dbReference type="Proteomes" id="UP001500851">
    <property type="component" value="Unassembled WGS sequence"/>
</dbReference>
<dbReference type="Pfam" id="PF02361">
    <property type="entry name" value="CbiQ"/>
    <property type="match status" value="1"/>
</dbReference>
<evidence type="ECO:0000256" key="1">
    <source>
        <dbReference type="ARBA" id="ARBA00004141"/>
    </source>
</evidence>
<evidence type="ECO:0000256" key="3">
    <source>
        <dbReference type="ARBA" id="ARBA00022989"/>
    </source>
</evidence>
<evidence type="ECO:0000313" key="7">
    <source>
        <dbReference type="Proteomes" id="UP001500851"/>
    </source>
</evidence>
<feature type="transmembrane region" description="Helical" evidence="5">
    <location>
        <begin position="54"/>
        <end position="74"/>
    </location>
</feature>
<keyword evidence="7" id="KW-1185">Reference proteome</keyword>
<keyword evidence="4 5" id="KW-0472">Membrane</keyword>
<sequence>MTRRRGLRAPAGSPIGSYVPGNGPLHRLSPGVKLLALAAFAVGIVATQQALAPIPALVCGLAALALGLLAAVIAGLRGRRLLRVALGFAVVGALVFAFQAWQHGPVRALTVTSGLFALVIAASAVTTSTRAEEMVDAITRGLRPFRRFGVDPDRVGLAFSLAFRALPEAFRIAAESRDAARARGLSRNPRAYATPLVIRMVAHARATGAAMQARGLGDD</sequence>
<accession>A0ABN2L6R2</accession>
<evidence type="ECO:0000256" key="2">
    <source>
        <dbReference type="ARBA" id="ARBA00022692"/>
    </source>
</evidence>
<comment type="subcellular location">
    <subcellularLocation>
        <location evidence="1">Membrane</location>
        <topology evidence="1">Multi-pass membrane protein</topology>
    </subcellularLocation>
</comment>
<comment type="caution">
    <text evidence="6">The sequence shown here is derived from an EMBL/GenBank/DDBJ whole genome shotgun (WGS) entry which is preliminary data.</text>
</comment>
<organism evidence="6 7">
    <name type="scientific">Leucobacter iarius</name>
    <dbReference type="NCBI Taxonomy" id="333963"/>
    <lineage>
        <taxon>Bacteria</taxon>
        <taxon>Bacillati</taxon>
        <taxon>Actinomycetota</taxon>
        <taxon>Actinomycetes</taxon>
        <taxon>Micrococcales</taxon>
        <taxon>Microbacteriaceae</taxon>
        <taxon>Leucobacter</taxon>
    </lineage>
</organism>
<protein>
    <submittedName>
        <fullName evidence="6">Energy-coupling factor transporter transmembrane protein EcfT</fullName>
    </submittedName>
</protein>
<gene>
    <name evidence="6" type="ORF">GCM10009768_02170</name>
</gene>
<proteinExistence type="predicted"/>
<feature type="transmembrane region" description="Helical" evidence="5">
    <location>
        <begin position="81"/>
        <end position="101"/>
    </location>
</feature>
<evidence type="ECO:0000313" key="6">
    <source>
        <dbReference type="EMBL" id="GAA1777271.1"/>
    </source>
</evidence>